<feature type="chain" id="PRO_5036503296" evidence="1">
    <location>
        <begin position="16"/>
        <end position="189"/>
    </location>
</feature>
<reference evidence="2 3" key="1">
    <citation type="submission" date="2020-02" db="EMBL/GenBank/DDBJ databases">
        <authorList>
            <person name="Ma Q."/>
            <person name="Huang Y."/>
            <person name="Song X."/>
            <person name="Pei D."/>
        </authorList>
    </citation>
    <scope>NUCLEOTIDE SEQUENCE [LARGE SCALE GENOMIC DNA]</scope>
    <source>
        <strain evidence="2">Sxm20200214</strain>
        <tissue evidence="2">Leaf</tissue>
    </source>
</reference>
<feature type="signal peptide" evidence="1">
    <location>
        <begin position="1"/>
        <end position="15"/>
    </location>
</feature>
<evidence type="ECO:0000313" key="2">
    <source>
        <dbReference type="EMBL" id="KAG2305301.1"/>
    </source>
</evidence>
<accession>A0A8X7V9R3</accession>
<sequence length="189" mass="21945">MNVFMFFVALCSVEAQRRKRQTQWRRRGFRHLNEEQIFFPFEDRVWIRVGAFKENVRPLKRGHNVCLLNHALDIQRKLIEDIDEYGGPWIQRTTVTLKKMLETAFPVLDVILKNYPQPALESLLPKVAPVAQMRITVLIVGACMVMKTDCRIGSENKKYRHVGIPNKNHINTIGPGLCRTLKNTYPCIA</sequence>
<proteinExistence type="predicted"/>
<dbReference type="EMBL" id="JAAMPC010000007">
    <property type="protein sequence ID" value="KAG2305301.1"/>
    <property type="molecule type" value="Genomic_DNA"/>
</dbReference>
<organism evidence="2 3">
    <name type="scientific">Brassica carinata</name>
    <name type="common">Ethiopian mustard</name>
    <name type="synonym">Abyssinian cabbage</name>
    <dbReference type="NCBI Taxonomy" id="52824"/>
    <lineage>
        <taxon>Eukaryota</taxon>
        <taxon>Viridiplantae</taxon>
        <taxon>Streptophyta</taxon>
        <taxon>Embryophyta</taxon>
        <taxon>Tracheophyta</taxon>
        <taxon>Spermatophyta</taxon>
        <taxon>Magnoliopsida</taxon>
        <taxon>eudicotyledons</taxon>
        <taxon>Gunneridae</taxon>
        <taxon>Pentapetalae</taxon>
        <taxon>rosids</taxon>
        <taxon>malvids</taxon>
        <taxon>Brassicales</taxon>
        <taxon>Brassicaceae</taxon>
        <taxon>Brassiceae</taxon>
        <taxon>Brassica</taxon>
    </lineage>
</organism>
<protein>
    <submittedName>
        <fullName evidence="2">Uncharacterized protein</fullName>
    </submittedName>
</protein>
<evidence type="ECO:0000313" key="3">
    <source>
        <dbReference type="Proteomes" id="UP000886595"/>
    </source>
</evidence>
<gene>
    <name evidence="2" type="ORF">Bca52824_033952</name>
</gene>
<keyword evidence="3" id="KW-1185">Reference proteome</keyword>
<keyword evidence="1" id="KW-0732">Signal</keyword>
<name>A0A8X7V9R3_BRACI</name>
<evidence type="ECO:0000256" key="1">
    <source>
        <dbReference type="SAM" id="SignalP"/>
    </source>
</evidence>
<dbReference type="OrthoDB" id="248495at2759"/>
<comment type="caution">
    <text evidence="2">The sequence shown here is derived from an EMBL/GenBank/DDBJ whole genome shotgun (WGS) entry which is preliminary data.</text>
</comment>
<dbReference type="AlphaFoldDB" id="A0A8X7V9R3"/>
<dbReference type="Proteomes" id="UP000886595">
    <property type="component" value="Unassembled WGS sequence"/>
</dbReference>